<feature type="transmembrane region" description="Helical" evidence="1">
    <location>
        <begin position="165"/>
        <end position="187"/>
    </location>
</feature>
<evidence type="ECO:0000256" key="1">
    <source>
        <dbReference type="SAM" id="Phobius"/>
    </source>
</evidence>
<keyword evidence="3" id="KW-1185">Reference proteome</keyword>
<sequence length="218" mass="23706">MSRPPRARTTAAPPPPSWARRAGHVAWIAPVLGFIPLHVPWILGIPLFANPGPFREWYHGRGPGVGDHPVDGFLGLPAGAFYLGLLCVLAALGGVLALGLISDWGTVFPRWVPWLRGRRVPQWVPLTPTVLGSALMIGYSATLPWQFAADLADSSTEDIFTPTGVLIGLPLLLAWAVALPLAGWSYYRRTRLPRRDRRRWSASVDDQPASPSGWPGMG</sequence>
<keyword evidence="1" id="KW-0812">Transmembrane</keyword>
<evidence type="ECO:0000313" key="3">
    <source>
        <dbReference type="Proteomes" id="UP000631791"/>
    </source>
</evidence>
<dbReference type="RefSeq" id="WP_196922812.1">
    <property type="nucleotide sequence ID" value="NZ_JADOTY010000001.1"/>
</dbReference>
<feature type="transmembrane region" description="Helical" evidence="1">
    <location>
        <begin position="80"/>
        <end position="102"/>
    </location>
</feature>
<name>A0ABS0K6T6_9ACTN</name>
<gene>
    <name evidence="2" type="ORF">IW249_004757</name>
</gene>
<protein>
    <submittedName>
        <fullName evidence="2">Uncharacterized protein</fullName>
    </submittedName>
</protein>
<comment type="caution">
    <text evidence="2">The sequence shown here is derived from an EMBL/GenBank/DDBJ whole genome shotgun (WGS) entry which is preliminary data.</text>
</comment>
<proteinExistence type="predicted"/>
<feature type="transmembrane region" description="Helical" evidence="1">
    <location>
        <begin position="123"/>
        <end position="145"/>
    </location>
</feature>
<feature type="transmembrane region" description="Helical" evidence="1">
    <location>
        <begin position="25"/>
        <end position="49"/>
    </location>
</feature>
<keyword evidence="1" id="KW-1133">Transmembrane helix</keyword>
<organism evidence="2 3">
    <name type="scientific">Micromonospora vinacea</name>
    <dbReference type="NCBI Taxonomy" id="709878"/>
    <lineage>
        <taxon>Bacteria</taxon>
        <taxon>Bacillati</taxon>
        <taxon>Actinomycetota</taxon>
        <taxon>Actinomycetes</taxon>
        <taxon>Micromonosporales</taxon>
        <taxon>Micromonosporaceae</taxon>
        <taxon>Micromonospora</taxon>
    </lineage>
</organism>
<reference evidence="2 3" key="1">
    <citation type="submission" date="2020-11" db="EMBL/GenBank/DDBJ databases">
        <title>Sequencing the genomes of 1000 actinobacteria strains.</title>
        <authorList>
            <person name="Klenk H.-P."/>
        </authorList>
    </citation>
    <scope>NUCLEOTIDE SEQUENCE [LARGE SCALE GENOMIC DNA]</scope>
    <source>
        <strain evidence="2 3">DSM 101695</strain>
    </source>
</reference>
<accession>A0ABS0K6T6</accession>
<evidence type="ECO:0000313" key="2">
    <source>
        <dbReference type="EMBL" id="MBG6104343.1"/>
    </source>
</evidence>
<dbReference type="EMBL" id="JADOTY010000001">
    <property type="protein sequence ID" value="MBG6104343.1"/>
    <property type="molecule type" value="Genomic_DNA"/>
</dbReference>
<dbReference type="Proteomes" id="UP000631791">
    <property type="component" value="Unassembled WGS sequence"/>
</dbReference>
<keyword evidence="1" id="KW-0472">Membrane</keyword>